<evidence type="ECO:0000313" key="1">
    <source>
        <dbReference type="EMBL" id="QHS97989.1"/>
    </source>
</evidence>
<dbReference type="EMBL" id="MN739312">
    <property type="protein sequence ID" value="QHS97989.1"/>
    <property type="molecule type" value="Genomic_DNA"/>
</dbReference>
<sequence>MTDKPSLKQYNPYSFFYISAIENEYMPTDASCNRLNGKAMENIIEKANLYILDKDWWEVYTTQNSLPLNITTTQELETLITEINSKNTNDPTFVIPIFVTEYAALTNDIQKFNYNDCFELGTNDDIIANEDIIKRCLNASLCRNRDRSKDYSEKMNRDGSSRQRYNDVKNEFNEEFMNSINLILGSLILGGLIFKQYYSK</sequence>
<name>A0A6C0C2K1_9ZZZZ</name>
<accession>A0A6C0C2K1</accession>
<organism evidence="1">
    <name type="scientific">viral metagenome</name>
    <dbReference type="NCBI Taxonomy" id="1070528"/>
    <lineage>
        <taxon>unclassified sequences</taxon>
        <taxon>metagenomes</taxon>
        <taxon>organismal metagenomes</taxon>
    </lineage>
</organism>
<dbReference type="AlphaFoldDB" id="A0A6C0C2K1"/>
<proteinExistence type="predicted"/>
<reference evidence="1" key="1">
    <citation type="journal article" date="2020" name="Nature">
        <title>Giant virus diversity and host interactions through global metagenomics.</title>
        <authorList>
            <person name="Schulz F."/>
            <person name="Roux S."/>
            <person name="Paez-Espino D."/>
            <person name="Jungbluth S."/>
            <person name="Walsh D.A."/>
            <person name="Denef V.J."/>
            <person name="McMahon K.D."/>
            <person name="Konstantinidis K.T."/>
            <person name="Eloe-Fadrosh E.A."/>
            <person name="Kyrpides N.C."/>
            <person name="Woyke T."/>
        </authorList>
    </citation>
    <scope>NUCLEOTIDE SEQUENCE</scope>
    <source>
        <strain evidence="1">GVMAG-M-3300020182-84</strain>
    </source>
</reference>
<protein>
    <submittedName>
        <fullName evidence="1">Uncharacterized protein</fullName>
    </submittedName>
</protein>